<dbReference type="EMBL" id="CADEAL010004070">
    <property type="protein sequence ID" value="CAB1450946.1"/>
    <property type="molecule type" value="Genomic_DNA"/>
</dbReference>
<accession>A0A9N7Z5G3</accession>
<dbReference type="Proteomes" id="UP001153269">
    <property type="component" value="Unassembled WGS sequence"/>
</dbReference>
<name>A0A9N7Z5G3_PLEPL</name>
<keyword evidence="2" id="KW-1185">Reference proteome</keyword>
<evidence type="ECO:0000313" key="1">
    <source>
        <dbReference type="EMBL" id="CAB1450946.1"/>
    </source>
</evidence>
<organism evidence="1 2">
    <name type="scientific">Pleuronectes platessa</name>
    <name type="common">European plaice</name>
    <dbReference type="NCBI Taxonomy" id="8262"/>
    <lineage>
        <taxon>Eukaryota</taxon>
        <taxon>Metazoa</taxon>
        <taxon>Chordata</taxon>
        <taxon>Craniata</taxon>
        <taxon>Vertebrata</taxon>
        <taxon>Euteleostomi</taxon>
        <taxon>Actinopterygii</taxon>
        <taxon>Neopterygii</taxon>
        <taxon>Teleostei</taxon>
        <taxon>Neoteleostei</taxon>
        <taxon>Acanthomorphata</taxon>
        <taxon>Carangaria</taxon>
        <taxon>Pleuronectiformes</taxon>
        <taxon>Pleuronectoidei</taxon>
        <taxon>Pleuronectidae</taxon>
        <taxon>Pleuronectes</taxon>
    </lineage>
</organism>
<protein>
    <submittedName>
        <fullName evidence="1">Uncharacterized protein</fullName>
    </submittedName>
</protein>
<gene>
    <name evidence="1" type="ORF">PLEPLA_LOCUS38638</name>
</gene>
<proteinExistence type="predicted"/>
<dbReference type="AlphaFoldDB" id="A0A9N7Z5G3"/>
<sequence length="74" mass="8058">MPYWGMVGVGAQRLLLSLRARGSVGETARFREVMSSSKQTAASYNMFSARLTCELPADCSRLPLLGTGEKMEEG</sequence>
<reference evidence="1" key="1">
    <citation type="submission" date="2020-03" db="EMBL/GenBank/DDBJ databases">
        <authorList>
            <person name="Weist P."/>
        </authorList>
    </citation>
    <scope>NUCLEOTIDE SEQUENCE</scope>
</reference>
<comment type="caution">
    <text evidence="1">The sequence shown here is derived from an EMBL/GenBank/DDBJ whole genome shotgun (WGS) entry which is preliminary data.</text>
</comment>
<evidence type="ECO:0000313" key="2">
    <source>
        <dbReference type="Proteomes" id="UP001153269"/>
    </source>
</evidence>